<dbReference type="PANTHER" id="PTHR23502:SF34">
    <property type="entry name" value="PROTEIN HOL1"/>
    <property type="match status" value="1"/>
</dbReference>
<dbReference type="Gene3D" id="1.20.1250.20">
    <property type="entry name" value="MFS general substrate transporter like domains"/>
    <property type="match status" value="1"/>
</dbReference>
<evidence type="ECO:0000313" key="8">
    <source>
        <dbReference type="EMBL" id="CCG84161.1"/>
    </source>
</evidence>
<feature type="transmembrane region" description="Helical" evidence="7">
    <location>
        <begin position="87"/>
        <end position="107"/>
    </location>
</feature>
<evidence type="ECO:0000256" key="4">
    <source>
        <dbReference type="ARBA" id="ARBA00022989"/>
    </source>
</evidence>
<feature type="transmembrane region" description="Helical" evidence="7">
    <location>
        <begin position="173"/>
        <end position="191"/>
    </location>
</feature>
<proteinExistence type="predicted"/>
<evidence type="ECO:0000256" key="1">
    <source>
        <dbReference type="ARBA" id="ARBA00004141"/>
    </source>
</evidence>
<dbReference type="STRING" id="1097556.R4XEH2"/>
<evidence type="ECO:0000256" key="5">
    <source>
        <dbReference type="ARBA" id="ARBA00023136"/>
    </source>
</evidence>
<evidence type="ECO:0000256" key="2">
    <source>
        <dbReference type="ARBA" id="ARBA00022448"/>
    </source>
</evidence>
<dbReference type="GO" id="GO:0000324">
    <property type="term" value="C:fungal-type vacuole"/>
    <property type="evidence" value="ECO:0007669"/>
    <property type="project" value="TreeGrafter"/>
</dbReference>
<evidence type="ECO:0008006" key="10">
    <source>
        <dbReference type="Google" id="ProtNLM"/>
    </source>
</evidence>
<feature type="transmembrane region" description="Helical" evidence="7">
    <location>
        <begin position="480"/>
        <end position="502"/>
    </location>
</feature>
<accession>R4XEH2</accession>
<name>R4XEH2_TAPDE</name>
<sequence length="561" mass="61271">MDEDVPGTCRLYDVEASSTTSDAPLLVPQPTDSPHDPLNWSLTRKVWHTILVCSVTGLTAAISNDAGSAQDQMNEQLGISYDVMNDAAGILFLGIAMATFLLYPSTILYGRRIQYMISLVFGFLGSIWFARTQTAGDSIGSQLFCGISESCAEALVQLSLCDIYFSHQRGSAIAMYVLATSVGTFMGPLLAGLIETGQGTFRWIGWWGAISSGLLLVVFFFGLQESYYDRTLAERETRKNLGDDAIGDRHFKAGDDRHILGEEAMAKSDEKGAPAQELIAPRPRANDPATTSSSRSRAYLKSIALITPSRQVRGTGLAQYGRLLWTFPRIFLLPAVVYSGIQWGAQDAWLTFYLTTEAETWYDAPYNYTDKAAGLMNVPSLIGAIIGCLYAGPLSDWFCLWCARRRGGLRESEDRLVFFVLPGLVSPAGMLLFGIGSDRGWHWPVPYLGLGFIGFGWGCAGDLALSYLIDSYPELVLEGLVAVALINNLIAMVGAFVTQSWLDSAGVAGTYISLAVLDFVIIIVLTAIIMVYGKRWRRASVARYSVCLQMKETMNLGNFGG</sequence>
<dbReference type="PANTHER" id="PTHR23502">
    <property type="entry name" value="MAJOR FACILITATOR SUPERFAMILY"/>
    <property type="match status" value="1"/>
</dbReference>
<dbReference type="Pfam" id="PF07690">
    <property type="entry name" value="MFS_1"/>
    <property type="match status" value="1"/>
</dbReference>
<dbReference type="EMBL" id="CAHR02000208">
    <property type="protein sequence ID" value="CCG84161.1"/>
    <property type="molecule type" value="Genomic_DNA"/>
</dbReference>
<dbReference type="AlphaFoldDB" id="R4XEH2"/>
<keyword evidence="3 7" id="KW-0812">Transmembrane</keyword>
<comment type="caution">
    <text evidence="8">The sequence shown here is derived from an EMBL/GenBank/DDBJ whole genome shotgun (WGS) entry which is preliminary data.</text>
</comment>
<keyword evidence="9" id="KW-1185">Reference proteome</keyword>
<dbReference type="eggNOG" id="KOG0255">
    <property type="taxonomic scope" value="Eukaryota"/>
</dbReference>
<keyword evidence="5 7" id="KW-0472">Membrane</keyword>
<gene>
    <name evidence="8" type="ORF">TAPDE_004560</name>
</gene>
<evidence type="ECO:0000256" key="6">
    <source>
        <dbReference type="SAM" id="MobiDB-lite"/>
    </source>
</evidence>
<feature type="region of interest" description="Disordered" evidence="6">
    <location>
        <begin position="265"/>
        <end position="294"/>
    </location>
</feature>
<feature type="transmembrane region" description="Helical" evidence="7">
    <location>
        <begin position="381"/>
        <end position="403"/>
    </location>
</feature>
<reference evidence="8 9" key="1">
    <citation type="journal article" date="2013" name="MBio">
        <title>Genome sequencing of the plant pathogen Taphrina deformans, the causal agent of peach leaf curl.</title>
        <authorList>
            <person name="Cisse O.H."/>
            <person name="Almeida J.M.G.C.F."/>
            <person name="Fonseca A."/>
            <person name="Kumar A.A."/>
            <person name="Salojaervi J."/>
            <person name="Overmyer K."/>
            <person name="Hauser P.M."/>
            <person name="Pagni M."/>
        </authorList>
    </citation>
    <scope>NUCLEOTIDE SEQUENCE [LARGE SCALE GENOMIC DNA]</scope>
    <source>
        <strain evidence="9">PYCC 5710 / ATCC 11124 / CBS 356.35 / IMI 108563 / JCM 9778 / NBRC 8474</strain>
    </source>
</reference>
<keyword evidence="2" id="KW-0813">Transport</keyword>
<feature type="transmembrane region" description="Helical" evidence="7">
    <location>
        <begin position="447"/>
        <end position="468"/>
    </location>
</feature>
<dbReference type="FunFam" id="1.20.1250.20:FF:000224">
    <property type="entry name" value="MFS transporter, putative"/>
    <property type="match status" value="1"/>
</dbReference>
<dbReference type="GO" id="GO:0022857">
    <property type="term" value="F:transmembrane transporter activity"/>
    <property type="evidence" value="ECO:0007669"/>
    <property type="project" value="InterPro"/>
</dbReference>
<feature type="transmembrane region" description="Helical" evidence="7">
    <location>
        <begin position="508"/>
        <end position="533"/>
    </location>
</feature>
<feature type="transmembrane region" description="Helical" evidence="7">
    <location>
        <begin position="415"/>
        <end position="435"/>
    </location>
</feature>
<dbReference type="OrthoDB" id="5215911at2759"/>
<dbReference type="InterPro" id="IPR011701">
    <property type="entry name" value="MFS"/>
</dbReference>
<feature type="transmembrane region" description="Helical" evidence="7">
    <location>
        <begin position="113"/>
        <end position="130"/>
    </location>
</feature>
<dbReference type="GO" id="GO:0005886">
    <property type="term" value="C:plasma membrane"/>
    <property type="evidence" value="ECO:0007669"/>
    <property type="project" value="TreeGrafter"/>
</dbReference>
<keyword evidence="4 7" id="KW-1133">Transmembrane helix</keyword>
<dbReference type="Proteomes" id="UP000013776">
    <property type="component" value="Unassembled WGS sequence"/>
</dbReference>
<dbReference type="InterPro" id="IPR036259">
    <property type="entry name" value="MFS_trans_sf"/>
</dbReference>
<dbReference type="SUPFAM" id="SSF103473">
    <property type="entry name" value="MFS general substrate transporter"/>
    <property type="match status" value="1"/>
</dbReference>
<comment type="subcellular location">
    <subcellularLocation>
        <location evidence="1">Membrane</location>
        <topology evidence="1">Multi-pass membrane protein</topology>
    </subcellularLocation>
</comment>
<evidence type="ECO:0000256" key="3">
    <source>
        <dbReference type="ARBA" id="ARBA00022692"/>
    </source>
</evidence>
<evidence type="ECO:0000256" key="7">
    <source>
        <dbReference type="SAM" id="Phobius"/>
    </source>
</evidence>
<feature type="transmembrane region" description="Helical" evidence="7">
    <location>
        <begin position="203"/>
        <end position="223"/>
    </location>
</feature>
<protein>
    <recommendedName>
        <fullName evidence="10">Major facilitator superfamily (MFS) profile domain-containing protein</fullName>
    </recommendedName>
</protein>
<feature type="transmembrane region" description="Helical" evidence="7">
    <location>
        <begin position="323"/>
        <end position="345"/>
    </location>
</feature>
<organism evidence="8 9">
    <name type="scientific">Taphrina deformans (strain PYCC 5710 / ATCC 11124 / CBS 356.35 / IMI 108563 / JCM 9778 / NBRC 8474)</name>
    <name type="common">Peach leaf curl fungus</name>
    <name type="synonym">Lalaria deformans</name>
    <dbReference type="NCBI Taxonomy" id="1097556"/>
    <lineage>
        <taxon>Eukaryota</taxon>
        <taxon>Fungi</taxon>
        <taxon>Dikarya</taxon>
        <taxon>Ascomycota</taxon>
        <taxon>Taphrinomycotina</taxon>
        <taxon>Taphrinomycetes</taxon>
        <taxon>Taphrinales</taxon>
        <taxon>Taphrinaceae</taxon>
        <taxon>Taphrina</taxon>
    </lineage>
</organism>
<evidence type="ECO:0000313" key="9">
    <source>
        <dbReference type="Proteomes" id="UP000013776"/>
    </source>
</evidence>